<protein>
    <submittedName>
        <fullName evidence="1">Uncharacterized protein</fullName>
    </submittedName>
</protein>
<dbReference type="InParanoid" id="B5YIS8"/>
<dbReference type="EnsemblBacteria" id="ACI21947">
    <property type="protein sequence ID" value="ACI21947"/>
    <property type="gene ID" value="THEYE_A2015"/>
</dbReference>
<organism evidence="1 2">
    <name type="scientific">Thermodesulfovibrio yellowstonii (strain ATCC 51303 / DSM 11347 / YP87)</name>
    <dbReference type="NCBI Taxonomy" id="289376"/>
    <lineage>
        <taxon>Bacteria</taxon>
        <taxon>Pseudomonadati</taxon>
        <taxon>Nitrospirota</taxon>
        <taxon>Thermodesulfovibrionia</taxon>
        <taxon>Thermodesulfovibrionales</taxon>
        <taxon>Thermodesulfovibrionaceae</taxon>
        <taxon>Thermodesulfovibrio</taxon>
    </lineage>
</organism>
<keyword evidence="2" id="KW-1185">Reference proteome</keyword>
<dbReference type="AlphaFoldDB" id="B5YIS8"/>
<dbReference type="STRING" id="289376.THEYE_A2015"/>
<reference evidence="1 2" key="2">
    <citation type="journal article" date="2015" name="Genome Announc.">
        <title>Genome Sequence of the Sulfate-Reducing Thermophilic Bacterium Thermodesulfovibrio yellowstonii Strain DSM 11347T (Phylum Nitrospirae).</title>
        <authorList>
            <person name="Bhatnagar S."/>
            <person name="Badger J.H."/>
            <person name="Madupu R."/>
            <person name="Khouri H.M."/>
            <person name="O'Connor E.M."/>
            <person name="Robb F.T."/>
            <person name="Ward N.L."/>
            <person name="Eisen J.A."/>
        </authorList>
    </citation>
    <scope>NUCLEOTIDE SEQUENCE [LARGE SCALE GENOMIC DNA]</scope>
    <source>
        <strain evidence="2">ATCC 51303 / DSM 11347 / YP87</strain>
    </source>
</reference>
<dbReference type="Proteomes" id="UP000000718">
    <property type="component" value="Chromosome"/>
</dbReference>
<evidence type="ECO:0000313" key="2">
    <source>
        <dbReference type="Proteomes" id="UP000000718"/>
    </source>
</evidence>
<dbReference type="EMBL" id="CP001147">
    <property type="protein sequence ID" value="ACI21947.1"/>
    <property type="molecule type" value="Genomic_DNA"/>
</dbReference>
<gene>
    <name evidence="1" type="ordered locus">THEYE_A2015</name>
</gene>
<sequence>MSQIRNYNEFTNTVKLLTPFISHMVQMKQDLIFSKICLTHCFISHMVQMKQVYPHLFTICLYHFISHMVQMKLPSSV</sequence>
<dbReference type="HOGENOM" id="CLU_2636912_0_0_0"/>
<evidence type="ECO:0000313" key="1">
    <source>
        <dbReference type="EMBL" id="ACI21947.1"/>
    </source>
</evidence>
<proteinExistence type="predicted"/>
<dbReference type="KEGG" id="tye:THEYE_A2015"/>
<name>B5YIS8_THEYD</name>
<accession>B5YIS8</accession>
<reference evidence="2" key="1">
    <citation type="submission" date="2008-08" db="EMBL/GenBank/DDBJ databases">
        <title>The complete genome sequence of Thermodesulfovibrio yellowstonii strain ATCC 51303 / DSM 11347 / YP87.</title>
        <authorList>
            <person name="Dodson R.J."/>
            <person name="Durkin A.S."/>
            <person name="Wu M."/>
            <person name="Eisen J."/>
            <person name="Sutton G."/>
        </authorList>
    </citation>
    <scope>NUCLEOTIDE SEQUENCE [LARGE SCALE GENOMIC DNA]</scope>
    <source>
        <strain evidence="2">ATCC 51303 / DSM 11347 / YP87</strain>
    </source>
</reference>